<dbReference type="InterPro" id="IPR029017">
    <property type="entry name" value="Enolase-like_N"/>
</dbReference>
<comment type="cofactor">
    <cofactor evidence="1 7">
        <name>a divalent metal cation</name>
        <dbReference type="ChEBI" id="CHEBI:60240"/>
    </cofactor>
</comment>
<dbReference type="EC" id="4.2.1.113" evidence="6 7"/>
<evidence type="ECO:0000256" key="4">
    <source>
        <dbReference type="ARBA" id="ARBA00022842"/>
    </source>
</evidence>
<proteinExistence type="inferred from homology"/>
<evidence type="ECO:0000256" key="3">
    <source>
        <dbReference type="ARBA" id="ARBA00022723"/>
    </source>
</evidence>
<sequence>MIIKKITMRHLKMTMKNPFVTSFGSMQEKEFFLLEVFDENGNSGWGESAAFQAPWYTEETVQTTLHMIRDFLIPLVLNKEISHPDEVSEIFAPIRKNNMAKAAVEVAIWDLYAKRTNQSLSQALGGVTEKIEVGISIGIQTTTEKLLEVVSNYIQEGYKRIKVKIKPGYDIEMIQKLREAFPSIPLMADANSSYTLEDFELLKKLDDYELMMIEQPLANDDIVDHAKLQKQLNTPICLDESILSVADARNAIELGSTKVINIKIARVGGLTEAKKIHDLCMEKGVPVWCGGMLEAGIGRAHNIALTSLPNFTLPGDTAGSSHYWEEDIISPEIVVVNGYIEVPKGNGIGYEPNMKVIQRYLLDTIVFE</sequence>
<keyword evidence="3 7" id="KW-0479">Metal-binding</keyword>
<comment type="catalytic activity">
    <reaction evidence="7">
        <text>(1R,6R)-6-hydroxy-2-succinyl-cyclohexa-2,4-diene-1-carboxylate = 2-succinylbenzoate + H2O</text>
        <dbReference type="Rhea" id="RHEA:10196"/>
        <dbReference type="ChEBI" id="CHEBI:15377"/>
        <dbReference type="ChEBI" id="CHEBI:18325"/>
        <dbReference type="ChEBI" id="CHEBI:58689"/>
        <dbReference type="EC" id="4.2.1.113"/>
    </reaction>
</comment>
<dbReference type="SMART" id="SM00922">
    <property type="entry name" value="MR_MLE"/>
    <property type="match status" value="1"/>
</dbReference>
<dbReference type="PANTHER" id="PTHR48073:SF5">
    <property type="entry name" value="O-SUCCINYLBENZOATE SYNTHASE"/>
    <property type="match status" value="1"/>
</dbReference>
<dbReference type="GO" id="GO:0009234">
    <property type="term" value="P:menaquinone biosynthetic process"/>
    <property type="evidence" value="ECO:0007669"/>
    <property type="project" value="UniProtKB-UniRule"/>
</dbReference>
<feature type="binding site" evidence="7">
    <location>
        <position position="214"/>
    </location>
    <ligand>
        <name>Mg(2+)</name>
        <dbReference type="ChEBI" id="CHEBI:18420"/>
    </ligand>
</feature>
<feature type="domain" description="Mandelate racemase/muconate lactonizing enzyme C-terminal" evidence="8">
    <location>
        <begin position="143"/>
        <end position="235"/>
    </location>
</feature>
<dbReference type="RefSeq" id="WP_093537241.1">
    <property type="nucleotide sequence ID" value="NZ_FOXU01000004.1"/>
</dbReference>
<evidence type="ECO:0000256" key="7">
    <source>
        <dbReference type="HAMAP-Rule" id="MF_01933"/>
    </source>
</evidence>
<dbReference type="UniPathway" id="UPA00079"/>
<dbReference type="Gene3D" id="3.20.20.120">
    <property type="entry name" value="Enolase-like C-terminal domain"/>
    <property type="match status" value="1"/>
</dbReference>
<dbReference type="SUPFAM" id="SSF54826">
    <property type="entry name" value="Enolase N-terminal domain-like"/>
    <property type="match status" value="1"/>
</dbReference>
<feature type="active site" description="Proton acceptor" evidence="7">
    <location>
        <position position="263"/>
    </location>
</feature>
<evidence type="ECO:0000256" key="5">
    <source>
        <dbReference type="ARBA" id="ARBA00023239"/>
    </source>
</evidence>
<dbReference type="SFLD" id="SFLDG00180">
    <property type="entry name" value="muconate_cycloisomerase"/>
    <property type="match status" value="1"/>
</dbReference>
<comment type="pathway">
    <text evidence="7">Quinol/quinone metabolism; menaquinone biosynthesis.</text>
</comment>
<dbReference type="InterPro" id="IPR047585">
    <property type="entry name" value="MenC"/>
</dbReference>
<gene>
    <name evidence="7" type="primary">menC</name>
    <name evidence="9" type="ORF">SAMN05421670_2521</name>
</gene>
<evidence type="ECO:0000256" key="6">
    <source>
        <dbReference type="ARBA" id="ARBA00029491"/>
    </source>
</evidence>
<dbReference type="OrthoDB" id="9774531at2"/>
<evidence type="ECO:0000256" key="1">
    <source>
        <dbReference type="ARBA" id="ARBA00001968"/>
    </source>
</evidence>
<dbReference type="SUPFAM" id="SSF51604">
    <property type="entry name" value="Enolase C-terminal domain-like"/>
    <property type="match status" value="1"/>
</dbReference>
<feature type="active site" description="Proton donor" evidence="7">
    <location>
        <position position="164"/>
    </location>
</feature>
<comment type="pathway">
    <text evidence="7">Quinol/quinone metabolism; 1,4-dihydroxy-2-naphthoate biosynthesis; 1,4-dihydroxy-2-naphthoate from chorismate: step 4/7.</text>
</comment>
<accession>A0A1I5Z930</accession>
<feature type="binding site" evidence="7">
    <location>
        <position position="189"/>
    </location>
    <ligand>
        <name>Mg(2+)</name>
        <dbReference type="ChEBI" id="CHEBI:18420"/>
    </ligand>
</feature>
<dbReference type="Proteomes" id="UP000198734">
    <property type="component" value="Unassembled WGS sequence"/>
</dbReference>
<evidence type="ECO:0000313" key="10">
    <source>
        <dbReference type="Proteomes" id="UP000198734"/>
    </source>
</evidence>
<dbReference type="Gene3D" id="3.30.390.10">
    <property type="entry name" value="Enolase-like, N-terminal domain"/>
    <property type="match status" value="1"/>
</dbReference>
<evidence type="ECO:0000313" key="9">
    <source>
        <dbReference type="EMBL" id="SFQ52963.1"/>
    </source>
</evidence>
<organism evidence="9 10">
    <name type="scientific">Psychrobacillus psychrotolerans</name>
    <dbReference type="NCBI Taxonomy" id="126156"/>
    <lineage>
        <taxon>Bacteria</taxon>
        <taxon>Bacillati</taxon>
        <taxon>Bacillota</taxon>
        <taxon>Bacilli</taxon>
        <taxon>Bacillales</taxon>
        <taxon>Bacillaceae</taxon>
        <taxon>Psychrobacillus</taxon>
    </lineage>
</organism>
<dbReference type="InterPro" id="IPR010197">
    <property type="entry name" value="OSBS/NAAAR"/>
</dbReference>
<dbReference type="HAMAP" id="MF_01933">
    <property type="entry name" value="MenC_2"/>
    <property type="match status" value="1"/>
</dbReference>
<dbReference type="GO" id="GO:0000287">
    <property type="term" value="F:magnesium ion binding"/>
    <property type="evidence" value="ECO:0007669"/>
    <property type="project" value="UniProtKB-UniRule"/>
</dbReference>
<comment type="function">
    <text evidence="7">Converts 2-succinyl-6-hydroxy-2,4-cyclohexadiene-1-carboxylate (SHCHC) to 2-succinylbenzoate (OSB).</text>
</comment>
<dbReference type="SFLD" id="SFLDF00009">
    <property type="entry name" value="o-succinylbenzoate_synthase"/>
    <property type="match status" value="1"/>
</dbReference>
<dbReference type="STRING" id="126156.SAMN05421670_2521"/>
<protein>
    <recommendedName>
        <fullName evidence="6 7">o-succinylbenzoate synthase</fullName>
        <shortName evidence="7">OSB synthase</shortName>
        <shortName evidence="7">OSBS</shortName>
        <ecNumber evidence="6 7">4.2.1.113</ecNumber>
    </recommendedName>
    <alternativeName>
        <fullName evidence="7">4-(2'-carboxyphenyl)-4-oxybutyric acid synthase</fullName>
    </alternativeName>
    <alternativeName>
        <fullName evidence="7">o-succinylbenzoic acid synthase</fullName>
    </alternativeName>
</protein>
<dbReference type="Pfam" id="PF02746">
    <property type="entry name" value="MR_MLE_N"/>
    <property type="match status" value="1"/>
</dbReference>
<dbReference type="InterPro" id="IPR036849">
    <property type="entry name" value="Enolase-like_C_sf"/>
</dbReference>
<reference evidence="10" key="1">
    <citation type="submission" date="2016-10" db="EMBL/GenBank/DDBJ databases">
        <authorList>
            <person name="Varghese N."/>
            <person name="Submissions S."/>
        </authorList>
    </citation>
    <scope>NUCLEOTIDE SEQUENCE [LARGE SCALE GENOMIC DNA]</scope>
    <source>
        <strain evidence="10">DSM 11706</strain>
    </source>
</reference>
<dbReference type="CDD" id="cd03317">
    <property type="entry name" value="NAAAR"/>
    <property type="match status" value="1"/>
</dbReference>
<keyword evidence="2 7" id="KW-0474">Menaquinone biosynthesis</keyword>
<comment type="similarity">
    <text evidence="7">Belongs to the mandelate racemase/muconate lactonizing enzyme family. MenC type 2 subfamily.</text>
</comment>
<dbReference type="UniPathway" id="UPA01057">
    <property type="reaction ID" value="UER00165"/>
</dbReference>
<dbReference type="GO" id="GO:0016854">
    <property type="term" value="F:racemase and epimerase activity"/>
    <property type="evidence" value="ECO:0007669"/>
    <property type="project" value="UniProtKB-ARBA"/>
</dbReference>
<dbReference type="Pfam" id="PF13378">
    <property type="entry name" value="MR_MLE_C"/>
    <property type="match status" value="1"/>
</dbReference>
<dbReference type="PANTHER" id="PTHR48073">
    <property type="entry name" value="O-SUCCINYLBENZOATE SYNTHASE-RELATED"/>
    <property type="match status" value="1"/>
</dbReference>
<dbReference type="InterPro" id="IPR013342">
    <property type="entry name" value="Mandelate_racemase_C"/>
</dbReference>
<evidence type="ECO:0000259" key="8">
    <source>
        <dbReference type="SMART" id="SM00922"/>
    </source>
</evidence>
<name>A0A1I5Z930_9BACI</name>
<keyword evidence="5 7" id="KW-0456">Lyase</keyword>
<dbReference type="AlphaFoldDB" id="A0A1I5Z930"/>
<feature type="binding site" evidence="7">
    <location>
        <position position="239"/>
    </location>
    <ligand>
        <name>Mg(2+)</name>
        <dbReference type="ChEBI" id="CHEBI:18420"/>
    </ligand>
</feature>
<dbReference type="InterPro" id="IPR029065">
    <property type="entry name" value="Enolase_C-like"/>
</dbReference>
<dbReference type="EMBL" id="FOXU01000004">
    <property type="protein sequence ID" value="SFQ52963.1"/>
    <property type="molecule type" value="Genomic_DNA"/>
</dbReference>
<evidence type="ECO:0000256" key="2">
    <source>
        <dbReference type="ARBA" id="ARBA00022428"/>
    </source>
</evidence>
<dbReference type="GO" id="GO:0043748">
    <property type="term" value="F:O-succinylbenzoate synthase activity"/>
    <property type="evidence" value="ECO:0007669"/>
    <property type="project" value="UniProtKB-EC"/>
</dbReference>
<dbReference type="NCBIfam" id="TIGR01928">
    <property type="entry name" value="menC_lowGC_arch"/>
    <property type="match status" value="1"/>
</dbReference>
<keyword evidence="10" id="KW-1185">Reference proteome</keyword>
<keyword evidence="4 7" id="KW-0460">Magnesium</keyword>
<dbReference type="SFLD" id="SFLDS00001">
    <property type="entry name" value="Enolase"/>
    <property type="match status" value="1"/>
</dbReference>
<dbReference type="InterPro" id="IPR013341">
    <property type="entry name" value="Mandelate_racemase_N_dom"/>
</dbReference>